<evidence type="ECO:0000313" key="2">
    <source>
        <dbReference type="Proteomes" id="UP001624684"/>
    </source>
</evidence>
<evidence type="ECO:0000313" key="1">
    <source>
        <dbReference type="EMBL" id="MFL1733124.1"/>
    </source>
</evidence>
<proteinExistence type="predicted"/>
<protein>
    <submittedName>
        <fullName evidence="1">Uncharacterized protein</fullName>
    </submittedName>
</protein>
<keyword evidence="2" id="KW-1185">Reference proteome</keyword>
<accession>A0ABW8UAS1</accession>
<dbReference type="EMBL" id="JBJJXE010000029">
    <property type="protein sequence ID" value="MFL1733124.1"/>
    <property type="molecule type" value="Genomic_DNA"/>
</dbReference>
<organism evidence="1 2">
    <name type="scientific">Moraxella oculi</name>
    <dbReference type="NCBI Taxonomy" id="2940516"/>
    <lineage>
        <taxon>Bacteria</taxon>
        <taxon>Pseudomonadati</taxon>
        <taxon>Pseudomonadota</taxon>
        <taxon>Gammaproteobacteria</taxon>
        <taxon>Moraxellales</taxon>
        <taxon>Moraxellaceae</taxon>
        <taxon>Moraxella</taxon>
    </lineage>
</organism>
<gene>
    <name evidence="1" type="ORF">ACJHVH_09095</name>
</gene>
<name>A0ABW8UAS1_9GAMM</name>
<comment type="caution">
    <text evidence="1">The sequence shown here is derived from an EMBL/GenBank/DDBJ whole genome shotgun (WGS) entry which is preliminary data.</text>
</comment>
<sequence length="130" mass="15716">MVDNLRKIGMMGFFGDYYFQYNYDWNEGIAFNYFLLQEGPFFEAFVNDFKYVDGYVYYTVVDGAWPEPDCYFDSNLKLKRINLNNNQIEVVDPAKYQKIYQQLDKLSWRDIKWLDNPNNRCSVKFPEKWG</sequence>
<dbReference type="Proteomes" id="UP001624684">
    <property type="component" value="Unassembled WGS sequence"/>
</dbReference>
<reference evidence="1 2" key="1">
    <citation type="submission" date="2024-11" db="EMBL/GenBank/DDBJ databases">
        <title>First Report of Moraxella oculi in Brazil in an Infectious Bovine Keratoconjunctivitis Outbreak.</title>
        <authorList>
            <person name="Carvalho C.V."/>
            <person name="Domingues R."/>
            <person name="Coutinho C."/>
            <person name="Honorio N.T.B.S."/>
            <person name="Faza D.R.L.R."/>
            <person name="Carvalho W.A."/>
            <person name="Machado A.B.F."/>
            <person name="Martins M.F."/>
            <person name="Gaspar E.B."/>
        </authorList>
    </citation>
    <scope>NUCLEOTIDE SEQUENCE [LARGE SCALE GENOMIC DNA]</scope>
    <source>
        <strain evidence="1 2">2117LE</strain>
    </source>
</reference>
<dbReference type="RefSeq" id="WP_407069612.1">
    <property type="nucleotide sequence ID" value="NZ_JBJJXE010000029.1"/>
</dbReference>